<dbReference type="InterPro" id="IPR035391">
    <property type="entry name" value="Arylsulfotran_N"/>
</dbReference>
<evidence type="ECO:0000256" key="1">
    <source>
        <dbReference type="SAM" id="SignalP"/>
    </source>
</evidence>
<sequence>MVKSNKILLALAMGSLMLTMPVVILHEQSKTVLAQKKNGNAKKTKLSDSQIIKNLGVKKVVNSSNDALTAKYADIVRSQQYSWENPYIKVNPYENSPLTALMIFHTDQPTKISYRVIGKSANTTIKNEVKGYQTNH</sequence>
<protein>
    <recommendedName>
        <fullName evidence="2">Arylsulfotransferase N-terminal domain-containing protein</fullName>
    </recommendedName>
</protein>
<accession>A0A8H9F983</accession>
<evidence type="ECO:0000313" key="3">
    <source>
        <dbReference type="EMBL" id="GFO99370.1"/>
    </source>
</evidence>
<gene>
    <name evidence="3" type="ORF">LHEH8_11260</name>
</gene>
<feature type="domain" description="Arylsulfotransferase N-terminal" evidence="2">
    <location>
        <begin position="88"/>
        <end position="135"/>
    </location>
</feature>
<keyword evidence="1" id="KW-0732">Signal</keyword>
<dbReference type="InterPro" id="IPR038477">
    <property type="entry name" value="ASST_N_sf"/>
</dbReference>
<dbReference type="Proteomes" id="UP000618094">
    <property type="component" value="Unassembled WGS sequence"/>
</dbReference>
<dbReference type="AlphaFoldDB" id="A0A8H9F983"/>
<comment type="caution">
    <text evidence="3">The sequence shown here is derived from an EMBL/GenBank/DDBJ whole genome shotgun (WGS) entry which is preliminary data.</text>
</comment>
<dbReference type="EMBL" id="BLYO01000236">
    <property type="protein sequence ID" value="GFO99370.1"/>
    <property type="molecule type" value="Genomic_DNA"/>
</dbReference>
<name>A0A8H9F983_LACHE</name>
<dbReference type="Gene3D" id="2.60.40.3100">
    <property type="entry name" value="Arylsulphate sulphotransferase monomer, N-terminal domain"/>
    <property type="match status" value="1"/>
</dbReference>
<feature type="signal peptide" evidence="1">
    <location>
        <begin position="1"/>
        <end position="25"/>
    </location>
</feature>
<dbReference type="Pfam" id="PF17425">
    <property type="entry name" value="Arylsulfotran_N"/>
    <property type="match status" value="1"/>
</dbReference>
<organism evidence="3 4">
    <name type="scientific">Lactobacillus helveticus</name>
    <name type="common">Lactobacillus suntoryeus</name>
    <dbReference type="NCBI Taxonomy" id="1587"/>
    <lineage>
        <taxon>Bacteria</taxon>
        <taxon>Bacillati</taxon>
        <taxon>Bacillota</taxon>
        <taxon>Bacilli</taxon>
        <taxon>Lactobacillales</taxon>
        <taxon>Lactobacillaceae</taxon>
        <taxon>Lactobacillus</taxon>
    </lineage>
</organism>
<feature type="chain" id="PRO_5038450632" description="Arylsulfotransferase N-terminal domain-containing protein" evidence="1">
    <location>
        <begin position="26"/>
        <end position="136"/>
    </location>
</feature>
<reference evidence="3" key="1">
    <citation type="submission" date="2020-07" db="EMBL/GenBank/DDBJ databases">
        <title>Draft genome sequence of Lactobacillus helveticus strain H-8.</title>
        <authorList>
            <person name="Endo A."/>
            <person name="Maeno S."/>
            <person name="Kido Y."/>
        </authorList>
    </citation>
    <scope>NUCLEOTIDE SEQUENCE</scope>
    <source>
        <strain evidence="3">H-8</strain>
    </source>
</reference>
<proteinExistence type="predicted"/>
<evidence type="ECO:0000313" key="4">
    <source>
        <dbReference type="Proteomes" id="UP000618094"/>
    </source>
</evidence>
<evidence type="ECO:0000259" key="2">
    <source>
        <dbReference type="Pfam" id="PF17425"/>
    </source>
</evidence>